<dbReference type="NCBIfam" id="TIGR03891">
    <property type="entry name" value="thiopep_ocin"/>
    <property type="match status" value="1"/>
</dbReference>
<evidence type="ECO:0000256" key="3">
    <source>
        <dbReference type="ARBA" id="ARBA00011890"/>
    </source>
</evidence>
<dbReference type="EMBL" id="JADOUF010000001">
    <property type="protein sequence ID" value="MBG6136295.1"/>
    <property type="molecule type" value="Genomic_DNA"/>
</dbReference>
<evidence type="ECO:0000256" key="8">
    <source>
        <dbReference type="ARBA" id="ARBA00022691"/>
    </source>
</evidence>
<dbReference type="Pfam" id="PF14028">
    <property type="entry name" value="Lant_dehydr_C"/>
    <property type="match status" value="1"/>
</dbReference>
<protein>
    <recommendedName>
        <fullName evidence="4">Protein-L-isoaspartate O-methyltransferase</fullName>
        <ecNumber evidence="3">2.1.1.77</ecNumber>
    </recommendedName>
    <alternativeName>
        <fullName evidence="11">L-isoaspartyl protein carboxyl methyltransferase</fullName>
    </alternativeName>
    <alternativeName>
        <fullName evidence="9">Protein L-isoaspartyl methyltransferase</fullName>
    </alternativeName>
    <alternativeName>
        <fullName evidence="10">Protein-beta-aspartate methyltransferase</fullName>
    </alternativeName>
</protein>
<evidence type="ECO:0000256" key="9">
    <source>
        <dbReference type="ARBA" id="ARBA00030757"/>
    </source>
</evidence>
<dbReference type="InterPro" id="IPR027573">
    <property type="entry name" value="Methyltran_FxLD"/>
</dbReference>
<evidence type="ECO:0000256" key="1">
    <source>
        <dbReference type="ARBA" id="ARBA00004496"/>
    </source>
</evidence>
<dbReference type="GO" id="GO:0004719">
    <property type="term" value="F:protein-L-isoaspartate (D-aspartate) O-methyltransferase activity"/>
    <property type="evidence" value="ECO:0007669"/>
    <property type="project" value="UniProtKB-EC"/>
</dbReference>
<comment type="caution">
    <text evidence="13">The sequence shown here is derived from an EMBL/GenBank/DDBJ whole genome shotgun (WGS) entry which is preliminary data.</text>
</comment>
<dbReference type="GO" id="GO:0032259">
    <property type="term" value="P:methylation"/>
    <property type="evidence" value="ECO:0007669"/>
    <property type="project" value="UniProtKB-KW"/>
</dbReference>
<dbReference type="Pfam" id="PF01135">
    <property type="entry name" value="PCMT"/>
    <property type="match status" value="1"/>
</dbReference>
<dbReference type="CDD" id="cd02440">
    <property type="entry name" value="AdoMet_MTases"/>
    <property type="match status" value="1"/>
</dbReference>
<evidence type="ECO:0000256" key="11">
    <source>
        <dbReference type="ARBA" id="ARBA00031350"/>
    </source>
</evidence>
<comment type="similarity">
    <text evidence="2">Belongs to the methyltransferase superfamily. L-isoaspartyl/D-aspartyl protein methyltransferase family.</text>
</comment>
<reference evidence="13" key="1">
    <citation type="submission" date="2020-11" db="EMBL/GenBank/DDBJ databases">
        <title>Sequencing the genomes of 1000 actinobacteria strains.</title>
        <authorList>
            <person name="Klenk H.-P."/>
        </authorList>
    </citation>
    <scope>NUCLEOTIDE SEQUENCE</scope>
    <source>
        <strain evidence="13">DSM 45356</strain>
    </source>
</reference>
<comment type="subcellular location">
    <subcellularLocation>
        <location evidence="1">Cytoplasm</location>
    </subcellularLocation>
</comment>
<keyword evidence="14" id="KW-1185">Reference proteome</keyword>
<evidence type="ECO:0000256" key="6">
    <source>
        <dbReference type="ARBA" id="ARBA00022603"/>
    </source>
</evidence>
<dbReference type="PANTHER" id="PTHR11579">
    <property type="entry name" value="PROTEIN-L-ISOASPARTATE O-METHYLTRANSFERASE"/>
    <property type="match status" value="1"/>
</dbReference>
<dbReference type="NCBIfam" id="TIGR04364">
    <property type="entry name" value="methyltran_FxLD"/>
    <property type="match status" value="1"/>
</dbReference>
<dbReference type="SUPFAM" id="SSF53335">
    <property type="entry name" value="S-adenosyl-L-methionine-dependent methyltransferases"/>
    <property type="match status" value="1"/>
</dbReference>
<evidence type="ECO:0000313" key="13">
    <source>
        <dbReference type="EMBL" id="MBG6136295.1"/>
    </source>
</evidence>
<keyword evidence="8" id="KW-0949">S-adenosyl-L-methionine</keyword>
<evidence type="ECO:0000313" key="14">
    <source>
        <dbReference type="Proteomes" id="UP000622552"/>
    </source>
</evidence>
<proteinExistence type="inferred from homology"/>
<evidence type="ECO:0000256" key="7">
    <source>
        <dbReference type="ARBA" id="ARBA00022679"/>
    </source>
</evidence>
<dbReference type="Gene3D" id="3.40.50.150">
    <property type="entry name" value="Vaccinia Virus protein VP39"/>
    <property type="match status" value="1"/>
</dbReference>
<dbReference type="PANTHER" id="PTHR11579:SF0">
    <property type="entry name" value="PROTEIN-L-ISOASPARTATE(D-ASPARTATE) O-METHYLTRANSFERASE"/>
    <property type="match status" value="1"/>
</dbReference>
<keyword evidence="6 13" id="KW-0489">Methyltransferase</keyword>
<gene>
    <name evidence="13" type="ORF">IW245_002489</name>
</gene>
<keyword evidence="5" id="KW-0963">Cytoplasm</keyword>
<name>A0A8J7GEB5_9ACTN</name>
<feature type="domain" description="Thiopeptide-type bacteriocin biosynthesis" evidence="12">
    <location>
        <begin position="13"/>
        <end position="257"/>
    </location>
</feature>
<dbReference type="InterPro" id="IPR023809">
    <property type="entry name" value="Thiopep_bacteriocin_synth_dom"/>
</dbReference>
<organism evidence="13 14">
    <name type="scientific">Longispora fulva</name>
    <dbReference type="NCBI Taxonomy" id="619741"/>
    <lineage>
        <taxon>Bacteria</taxon>
        <taxon>Bacillati</taxon>
        <taxon>Actinomycetota</taxon>
        <taxon>Actinomycetes</taxon>
        <taxon>Micromonosporales</taxon>
        <taxon>Micromonosporaceae</taxon>
        <taxon>Longispora</taxon>
    </lineage>
</organism>
<keyword evidence="7 13" id="KW-0808">Transferase</keyword>
<evidence type="ECO:0000256" key="2">
    <source>
        <dbReference type="ARBA" id="ARBA00005369"/>
    </source>
</evidence>
<sequence>MDIDYKPDKPATWRQVFVTFTDWRDLDQYLRDHLAPVLADAEESGAVLAFWFIRKDEVLRIRLLPSHDRDQTEAVIERLADHVLVREYAHVIYEPETPAFGGAEGMSVAHGLFHTDSRHLLTHLTNGGGHQRELAVRLAVRFMRAAGLDFYEMGDVWQTLAAHRAVPAGVAPGPGLVAGVQHLITASGETSESALHRLPNWPKAFEQTGQMLAYLNSGGHLNTRGLRAVLAHHLLFMFNRHGVSGCDQALLASAAAHFSFCHTPDTRPGSRPDALSDTRVTLVTNDNPTSTKAFRDQLVTTLTGRGHLRDERVRAAFAAVPRELFLPGVELAEAYAARQYVTKRDETGAALSSASSPSLVADMLELLDPRPGQTVQEIGAATGINAALIAELVGAGGRVDTIEYDGDFIAGARNALAQAGYRQVHVHHGDGAVGHPAGAPYDRIIVTAGAWDITDSWWKQLAPDGRIVVPLRLHESGLTRAIAFDSRGDGWMDSTGEPLVCGFVPMRGSDEHDDNHLRLDADVVLKFDATDQPDRAALAGVLDRPRQELWTSITVTDDDPIGHLDLWLLVNASKPFARLGAGQTARSTGRVTPAYRWAGAAAYDGGTISYLAFQPTGEGGYKLGVISHGPDATKLGPEVIDLLHEWQETGRPNHPAFTARRLDQGAALDGEFTRPNSIFSVAF</sequence>
<dbReference type="AlphaFoldDB" id="A0A8J7GEB5"/>
<accession>A0A8J7GEB5</accession>
<dbReference type="GO" id="GO:0005737">
    <property type="term" value="C:cytoplasm"/>
    <property type="evidence" value="ECO:0007669"/>
    <property type="project" value="UniProtKB-SubCell"/>
</dbReference>
<evidence type="ECO:0000259" key="12">
    <source>
        <dbReference type="Pfam" id="PF14028"/>
    </source>
</evidence>
<dbReference type="Proteomes" id="UP000622552">
    <property type="component" value="Unassembled WGS sequence"/>
</dbReference>
<dbReference type="RefSeq" id="WP_197003289.1">
    <property type="nucleotide sequence ID" value="NZ_BONS01000036.1"/>
</dbReference>
<dbReference type="InterPro" id="IPR029063">
    <property type="entry name" value="SAM-dependent_MTases_sf"/>
</dbReference>
<dbReference type="EC" id="2.1.1.77" evidence="3"/>
<evidence type="ECO:0000256" key="4">
    <source>
        <dbReference type="ARBA" id="ARBA00013346"/>
    </source>
</evidence>
<evidence type="ECO:0000256" key="10">
    <source>
        <dbReference type="ARBA" id="ARBA00031323"/>
    </source>
</evidence>
<dbReference type="InterPro" id="IPR000682">
    <property type="entry name" value="PCMT"/>
</dbReference>
<evidence type="ECO:0000256" key="5">
    <source>
        <dbReference type="ARBA" id="ARBA00022490"/>
    </source>
</evidence>